<dbReference type="Pfam" id="PF06962">
    <property type="entry name" value="rRNA_methylase"/>
    <property type="match status" value="1"/>
</dbReference>
<dbReference type="PANTHER" id="PTHR35276">
    <property type="entry name" value="S-ADENOSYL-L-METHIONINE-DEPENDENT METHYLTRANSFERASES SUPERFAMILY PROTEIN"/>
    <property type="match status" value="1"/>
</dbReference>
<dbReference type="InterPro" id="IPR010719">
    <property type="entry name" value="MnmM_MeTrfase"/>
</dbReference>
<name>A0A3A6PQB6_9BACL</name>
<dbReference type="Gene3D" id="3.40.50.150">
    <property type="entry name" value="Vaccinia Virus protein VP39"/>
    <property type="match status" value="1"/>
</dbReference>
<keyword evidence="1" id="KW-0808">Transferase</keyword>
<gene>
    <name evidence="1" type="ORF">D3P09_06555</name>
</gene>
<reference evidence="1 2" key="1">
    <citation type="submission" date="2018-09" db="EMBL/GenBank/DDBJ databases">
        <title>Paenibacillus aracenensis nov. sp. isolated from a cave in southern Spain.</title>
        <authorList>
            <person name="Jurado V."/>
            <person name="Gutierrez-Patricio S."/>
            <person name="Gonzalez-Pimentel J.L."/>
            <person name="Miller A.Z."/>
            <person name="Laiz L."/>
            <person name="Saiz-Jimenez C."/>
        </authorList>
    </citation>
    <scope>NUCLEOTIDE SEQUENCE [LARGE SCALE GENOMIC DNA]</scope>
    <source>
        <strain evidence="1 2">JCM 19203</strain>
    </source>
</reference>
<keyword evidence="1" id="KW-0489">Methyltransferase</keyword>
<dbReference type="SUPFAM" id="SSF53335">
    <property type="entry name" value="S-adenosyl-L-methionine-dependent methyltransferases"/>
    <property type="match status" value="1"/>
</dbReference>
<dbReference type="PANTHER" id="PTHR35276:SF1">
    <property type="entry name" value="TRNA (MNM(5)S(2)U34)-METHYLTRANSFERASE, CHLOROPLASTIC"/>
    <property type="match status" value="1"/>
</dbReference>
<dbReference type="RefSeq" id="WP_120108164.1">
    <property type="nucleotide sequence ID" value="NZ_QXQB01000001.1"/>
</dbReference>
<organism evidence="1 2">
    <name type="scientific">Paenibacillus pinisoli</name>
    <dbReference type="NCBI Taxonomy" id="1276110"/>
    <lineage>
        <taxon>Bacteria</taxon>
        <taxon>Bacillati</taxon>
        <taxon>Bacillota</taxon>
        <taxon>Bacilli</taxon>
        <taxon>Bacillales</taxon>
        <taxon>Paenibacillaceae</taxon>
        <taxon>Paenibacillus</taxon>
    </lineage>
</organism>
<dbReference type="EMBL" id="QXQB01000001">
    <property type="protein sequence ID" value="RJX41618.1"/>
    <property type="molecule type" value="Genomic_DNA"/>
</dbReference>
<dbReference type="GO" id="GO:0032259">
    <property type="term" value="P:methylation"/>
    <property type="evidence" value="ECO:0007669"/>
    <property type="project" value="UniProtKB-KW"/>
</dbReference>
<evidence type="ECO:0000313" key="2">
    <source>
        <dbReference type="Proteomes" id="UP000267798"/>
    </source>
</evidence>
<dbReference type="GO" id="GO:0008168">
    <property type="term" value="F:methyltransferase activity"/>
    <property type="evidence" value="ECO:0007669"/>
    <property type="project" value="UniProtKB-KW"/>
</dbReference>
<comment type="caution">
    <text evidence="1">The sequence shown here is derived from an EMBL/GenBank/DDBJ whole genome shotgun (WGS) entry which is preliminary data.</text>
</comment>
<dbReference type="CDD" id="cd02440">
    <property type="entry name" value="AdoMet_MTases"/>
    <property type="match status" value="1"/>
</dbReference>
<dbReference type="OrthoDB" id="9792989at2"/>
<sequence length="191" mass="20012">MGFLSVLSTAHKWIAERAACGDIVIDATAGGGVDTLALAELVGPKGCVYAFDIQQAALDRTRERLEAAGGHPQVKLLLQNHASMADAVAPEHSGQVAAIMFNLGYLPGSDQSIVTQPESTIVALEAALGLLRTGGILTCVLYPGHSGGDLEAEAVEAWASALPQQVGQAVLYRQPQRNAAPYLIAIEKRKT</sequence>
<accession>A0A3A6PQB6</accession>
<keyword evidence="2" id="KW-1185">Reference proteome</keyword>
<evidence type="ECO:0000313" key="1">
    <source>
        <dbReference type="EMBL" id="RJX41618.1"/>
    </source>
</evidence>
<proteinExistence type="predicted"/>
<dbReference type="InterPro" id="IPR029063">
    <property type="entry name" value="SAM-dependent_MTases_sf"/>
</dbReference>
<dbReference type="Proteomes" id="UP000267798">
    <property type="component" value="Unassembled WGS sequence"/>
</dbReference>
<dbReference type="AlphaFoldDB" id="A0A3A6PQB6"/>
<protein>
    <submittedName>
        <fullName evidence="1">Methyltransferase domain-containing protein</fullName>
    </submittedName>
</protein>